<sequence length="124" mass="12846">MLVIAIALLSGGLPALHDMLTLEAHAHGVTGAHSHTAAQSHGDAIKASYAAVGQQAPASDHHPASGDQDCTHVHVHCCAVSALLTSSTLLPRLSDAGQLRLERQAALPYGQLPYPPMRPPRTAA</sequence>
<protein>
    <recommendedName>
        <fullName evidence="3">DUF2946 domain-containing protein</fullName>
    </recommendedName>
</protein>
<name>A0A120CY35_HYPSL</name>
<dbReference type="RefSeq" id="WP_068459025.1">
    <property type="nucleotide sequence ID" value="NZ_LMTR01000015.1"/>
</dbReference>
<comment type="caution">
    <text evidence="1">The sequence shown here is derived from an EMBL/GenBank/DDBJ whole genome shotgun (WGS) entry which is preliminary data.</text>
</comment>
<gene>
    <name evidence="1" type="ORF">APY04_0220</name>
</gene>
<proteinExistence type="predicted"/>
<organism evidence="1 2">
    <name type="scientific">Hyphomicrobium sulfonivorans</name>
    <dbReference type="NCBI Taxonomy" id="121290"/>
    <lineage>
        <taxon>Bacteria</taxon>
        <taxon>Pseudomonadati</taxon>
        <taxon>Pseudomonadota</taxon>
        <taxon>Alphaproteobacteria</taxon>
        <taxon>Hyphomicrobiales</taxon>
        <taxon>Hyphomicrobiaceae</taxon>
        <taxon>Hyphomicrobium</taxon>
    </lineage>
</organism>
<reference evidence="1 2" key="1">
    <citation type="submission" date="2015-10" db="EMBL/GenBank/DDBJ databases">
        <title>Transcriptomic analysis of a linuron degrading triple-species bacterial consortium.</title>
        <authorList>
            <person name="Albers P."/>
        </authorList>
    </citation>
    <scope>NUCLEOTIDE SEQUENCE [LARGE SCALE GENOMIC DNA]</scope>
    <source>
        <strain evidence="1 2">WDL6</strain>
    </source>
</reference>
<accession>A0A120CY35</accession>
<evidence type="ECO:0008006" key="3">
    <source>
        <dbReference type="Google" id="ProtNLM"/>
    </source>
</evidence>
<dbReference type="Proteomes" id="UP000059074">
    <property type="component" value="Unassembled WGS sequence"/>
</dbReference>
<dbReference type="AlphaFoldDB" id="A0A120CY35"/>
<evidence type="ECO:0000313" key="1">
    <source>
        <dbReference type="EMBL" id="KWT71937.1"/>
    </source>
</evidence>
<evidence type="ECO:0000313" key="2">
    <source>
        <dbReference type="Proteomes" id="UP000059074"/>
    </source>
</evidence>
<dbReference type="STRING" id="121290.APY04_0220"/>
<keyword evidence="2" id="KW-1185">Reference proteome</keyword>
<dbReference type="EMBL" id="LMTR01000015">
    <property type="protein sequence ID" value="KWT71937.1"/>
    <property type="molecule type" value="Genomic_DNA"/>
</dbReference>